<sequence>MGQSTKKSGPFQFFQFGLIGVGNAAVDIGTLNLLLLLFHTEDGQLLLLYNTISYCLAIANSYFWNANVTFKRTSKGSKYQRIAFIIQGLISLLISNGVFIGLNTLMEYIGVPNWIRYNIAKGFAMFLSFLASFFMVKYAVFKDFGKNNDS</sequence>
<keyword evidence="5 6" id="KW-0472">Membrane</keyword>
<dbReference type="OrthoDB" id="9812049at2"/>
<feature type="domain" description="GtrA/DPMS transmembrane" evidence="7">
    <location>
        <begin position="15"/>
        <end position="141"/>
    </location>
</feature>
<accession>N4WUI4</accession>
<dbReference type="Proteomes" id="UP000012283">
    <property type="component" value="Unassembled WGS sequence"/>
</dbReference>
<gene>
    <name evidence="8" type="ORF">J416_02569</name>
</gene>
<evidence type="ECO:0000256" key="3">
    <source>
        <dbReference type="ARBA" id="ARBA00022692"/>
    </source>
</evidence>
<dbReference type="PANTHER" id="PTHR38459">
    <property type="entry name" value="PROPHAGE BACTOPRENOL-LINKED GLUCOSE TRANSLOCASE HOMOLOG"/>
    <property type="match status" value="1"/>
</dbReference>
<evidence type="ECO:0000256" key="1">
    <source>
        <dbReference type="ARBA" id="ARBA00004141"/>
    </source>
</evidence>
<keyword evidence="3 6" id="KW-0812">Transmembrane</keyword>
<dbReference type="GO" id="GO:0000271">
    <property type="term" value="P:polysaccharide biosynthetic process"/>
    <property type="evidence" value="ECO:0007669"/>
    <property type="project" value="InterPro"/>
</dbReference>
<protein>
    <submittedName>
        <fullName evidence="8">GtrA family protein</fullName>
    </submittedName>
</protein>
<dbReference type="GO" id="GO:0005886">
    <property type="term" value="C:plasma membrane"/>
    <property type="evidence" value="ECO:0007669"/>
    <property type="project" value="TreeGrafter"/>
</dbReference>
<dbReference type="eggNOG" id="COG2246">
    <property type="taxonomic scope" value="Bacteria"/>
</dbReference>
<evidence type="ECO:0000313" key="9">
    <source>
        <dbReference type="Proteomes" id="UP000012283"/>
    </source>
</evidence>
<organism evidence="8 9">
    <name type="scientific">Gracilibacillus halophilus YIM-C55.5</name>
    <dbReference type="NCBI Taxonomy" id="1308866"/>
    <lineage>
        <taxon>Bacteria</taxon>
        <taxon>Bacillati</taxon>
        <taxon>Bacillota</taxon>
        <taxon>Bacilli</taxon>
        <taxon>Bacillales</taxon>
        <taxon>Bacillaceae</taxon>
        <taxon>Gracilibacillus</taxon>
    </lineage>
</organism>
<evidence type="ECO:0000313" key="8">
    <source>
        <dbReference type="EMBL" id="ENH98000.1"/>
    </source>
</evidence>
<comment type="caution">
    <text evidence="8">The sequence shown here is derived from an EMBL/GenBank/DDBJ whole genome shotgun (WGS) entry which is preliminary data.</text>
</comment>
<keyword evidence="4 6" id="KW-1133">Transmembrane helix</keyword>
<name>N4WUI4_9BACI</name>
<feature type="transmembrane region" description="Helical" evidence="6">
    <location>
        <begin position="12"/>
        <end position="39"/>
    </location>
</feature>
<reference evidence="8 9" key="1">
    <citation type="submission" date="2013-03" db="EMBL/GenBank/DDBJ databases">
        <title>Draft genome sequence of Gracibacillus halophilus YIM-C55.5, a moderately halophilic and thermophilic organism from the Xiaochaidamu salt lake.</title>
        <authorList>
            <person name="Sugumar T."/>
            <person name="Polireddy D.R."/>
            <person name="Antony A."/>
            <person name="Madhava Y.R."/>
            <person name="Sivakumar N."/>
        </authorList>
    </citation>
    <scope>NUCLEOTIDE SEQUENCE [LARGE SCALE GENOMIC DNA]</scope>
    <source>
        <strain evidence="8 9">YIM-C55.5</strain>
    </source>
</reference>
<dbReference type="PATRIC" id="fig|1308866.3.peg.522"/>
<feature type="transmembrane region" description="Helical" evidence="6">
    <location>
        <begin position="51"/>
        <end position="70"/>
    </location>
</feature>
<evidence type="ECO:0000256" key="5">
    <source>
        <dbReference type="ARBA" id="ARBA00023136"/>
    </source>
</evidence>
<dbReference type="EMBL" id="APML01000008">
    <property type="protein sequence ID" value="ENH98000.1"/>
    <property type="molecule type" value="Genomic_DNA"/>
</dbReference>
<dbReference type="PANTHER" id="PTHR38459:SF1">
    <property type="entry name" value="PROPHAGE BACTOPRENOL-LINKED GLUCOSE TRANSLOCASE HOMOLOG"/>
    <property type="match status" value="1"/>
</dbReference>
<evidence type="ECO:0000256" key="6">
    <source>
        <dbReference type="SAM" id="Phobius"/>
    </source>
</evidence>
<comment type="similarity">
    <text evidence="2">Belongs to the GtrA family.</text>
</comment>
<evidence type="ECO:0000256" key="2">
    <source>
        <dbReference type="ARBA" id="ARBA00009399"/>
    </source>
</evidence>
<dbReference type="Pfam" id="PF04138">
    <property type="entry name" value="GtrA_DPMS_TM"/>
    <property type="match status" value="1"/>
</dbReference>
<feature type="transmembrane region" description="Helical" evidence="6">
    <location>
        <begin position="122"/>
        <end position="141"/>
    </location>
</feature>
<keyword evidence="9" id="KW-1185">Reference proteome</keyword>
<dbReference type="InterPro" id="IPR051401">
    <property type="entry name" value="GtrA_CellWall_Glycosyl"/>
</dbReference>
<proteinExistence type="inferred from homology"/>
<comment type="subcellular location">
    <subcellularLocation>
        <location evidence="1">Membrane</location>
        <topology evidence="1">Multi-pass membrane protein</topology>
    </subcellularLocation>
</comment>
<dbReference type="RefSeq" id="WP_003464022.1">
    <property type="nucleotide sequence ID" value="NZ_APML01000008.1"/>
</dbReference>
<evidence type="ECO:0000259" key="7">
    <source>
        <dbReference type="Pfam" id="PF04138"/>
    </source>
</evidence>
<feature type="transmembrane region" description="Helical" evidence="6">
    <location>
        <begin position="82"/>
        <end position="102"/>
    </location>
</feature>
<dbReference type="STRING" id="1308866.J416_02569"/>
<evidence type="ECO:0000256" key="4">
    <source>
        <dbReference type="ARBA" id="ARBA00022989"/>
    </source>
</evidence>
<dbReference type="AlphaFoldDB" id="N4WUI4"/>
<dbReference type="InterPro" id="IPR007267">
    <property type="entry name" value="GtrA_DPMS_TM"/>
</dbReference>